<dbReference type="SUPFAM" id="SSF50891">
    <property type="entry name" value="Cyclophilin-like"/>
    <property type="match status" value="1"/>
</dbReference>
<dbReference type="InterPro" id="IPR029000">
    <property type="entry name" value="Cyclophilin-like_dom_sf"/>
</dbReference>
<keyword evidence="3" id="KW-0413">Isomerase</keyword>
<dbReference type="InterPro" id="IPR044666">
    <property type="entry name" value="Cyclophilin_A-like"/>
</dbReference>
<organism evidence="3">
    <name type="scientific">Ixodes ricinus</name>
    <name type="common">Common tick</name>
    <name type="synonym">Acarus ricinus</name>
    <dbReference type="NCBI Taxonomy" id="34613"/>
    <lineage>
        <taxon>Eukaryota</taxon>
        <taxon>Metazoa</taxon>
        <taxon>Ecdysozoa</taxon>
        <taxon>Arthropoda</taxon>
        <taxon>Chelicerata</taxon>
        <taxon>Arachnida</taxon>
        <taxon>Acari</taxon>
        <taxon>Parasitiformes</taxon>
        <taxon>Ixodida</taxon>
        <taxon>Ixodoidea</taxon>
        <taxon>Ixodidae</taxon>
        <taxon>Ixodinae</taxon>
        <taxon>Ixodes</taxon>
    </lineage>
</organism>
<dbReference type="GO" id="GO:0071013">
    <property type="term" value="C:catalytic step 2 spliceosome"/>
    <property type="evidence" value="ECO:0007669"/>
    <property type="project" value="TreeGrafter"/>
</dbReference>
<dbReference type="EMBL" id="GANP01000070">
    <property type="protein sequence ID" value="JAB84398.1"/>
    <property type="molecule type" value="mRNA"/>
</dbReference>
<dbReference type="AlphaFoldDB" id="V5I5T3"/>
<evidence type="ECO:0000259" key="2">
    <source>
        <dbReference type="PROSITE" id="PS50072"/>
    </source>
</evidence>
<dbReference type="GO" id="GO:0003755">
    <property type="term" value="F:peptidyl-prolyl cis-trans isomerase activity"/>
    <property type="evidence" value="ECO:0007669"/>
    <property type="project" value="UniProtKB-EC"/>
</dbReference>
<proteinExistence type="evidence at transcript level"/>
<sequence length="110" mass="12547">RFELFCRSLPEVSENFMALCASDYYNGCLFHRNIKGFHGANWRPTGAGKGGESIWGEKICRRNFRDDLKLQRSRSRIHGKTTVPTPMPLQVTYITYDQATSPGSQECVRS</sequence>
<dbReference type="Pfam" id="PF00160">
    <property type="entry name" value="Pro_isomerase"/>
    <property type="match status" value="1"/>
</dbReference>
<dbReference type="PROSITE" id="PS50072">
    <property type="entry name" value="CSA_PPIASE_2"/>
    <property type="match status" value="1"/>
</dbReference>
<evidence type="ECO:0000313" key="3">
    <source>
        <dbReference type="EMBL" id="JAB84398.1"/>
    </source>
</evidence>
<feature type="domain" description="PPIase cyclophilin-type" evidence="2">
    <location>
        <begin position="1"/>
        <end position="64"/>
    </location>
</feature>
<feature type="non-terminal residue" evidence="3">
    <location>
        <position position="1"/>
    </location>
</feature>
<dbReference type="PANTHER" id="PTHR45625">
    <property type="entry name" value="PEPTIDYL-PROLYL CIS-TRANS ISOMERASE-RELATED"/>
    <property type="match status" value="1"/>
</dbReference>
<dbReference type="PANTHER" id="PTHR45625:SF2">
    <property type="entry name" value="PEPTIDYL-PROLYL CIS-TRANS ISOMERASE-LIKE 3"/>
    <property type="match status" value="1"/>
</dbReference>
<dbReference type="InterPro" id="IPR002130">
    <property type="entry name" value="Cyclophilin-type_PPIase_dom"/>
</dbReference>
<protein>
    <submittedName>
        <fullName evidence="3">Putative peptidyl-prolyl cis-trans isomerase</fullName>
    </submittedName>
</protein>
<accession>V5I5T3</accession>
<name>V5I5T3_IXORI</name>
<feature type="non-terminal residue" evidence="3">
    <location>
        <position position="110"/>
    </location>
</feature>
<evidence type="ECO:0000256" key="1">
    <source>
        <dbReference type="ARBA" id="ARBA00000971"/>
    </source>
</evidence>
<comment type="catalytic activity">
    <reaction evidence="1">
        <text>[protein]-peptidylproline (omega=180) = [protein]-peptidylproline (omega=0)</text>
        <dbReference type="Rhea" id="RHEA:16237"/>
        <dbReference type="Rhea" id="RHEA-COMP:10747"/>
        <dbReference type="Rhea" id="RHEA-COMP:10748"/>
        <dbReference type="ChEBI" id="CHEBI:83833"/>
        <dbReference type="ChEBI" id="CHEBI:83834"/>
        <dbReference type="EC" id="5.2.1.8"/>
    </reaction>
</comment>
<reference evidence="3" key="1">
    <citation type="journal article" date="2015" name="Sci. Rep.">
        <title>Tissue- and time-dependent transcription in Ixodes ricinus salivary glands and midguts when blood feeding on the vertebrate host.</title>
        <authorList>
            <person name="Kotsyfakis M."/>
            <person name="Schwarz A."/>
            <person name="Erhart J."/>
            <person name="Ribeiro J.M."/>
        </authorList>
    </citation>
    <scope>NUCLEOTIDE SEQUENCE</scope>
    <source>
        <tissue evidence="3">Salivary gland and midgut</tissue>
    </source>
</reference>
<dbReference type="Gene3D" id="2.40.100.10">
    <property type="entry name" value="Cyclophilin-like"/>
    <property type="match status" value="1"/>
</dbReference>